<accession>A0A2K8MBD9</accession>
<proteinExistence type="predicted"/>
<organism evidence="3 4">
    <name type="scientific">Sphingomonas psychrotolerans</name>
    <dbReference type="NCBI Taxonomy" id="1327635"/>
    <lineage>
        <taxon>Bacteria</taxon>
        <taxon>Pseudomonadati</taxon>
        <taxon>Pseudomonadota</taxon>
        <taxon>Alphaproteobacteria</taxon>
        <taxon>Sphingomonadales</taxon>
        <taxon>Sphingomonadaceae</taxon>
        <taxon>Sphingomonas</taxon>
    </lineage>
</organism>
<evidence type="ECO:0000313" key="3">
    <source>
        <dbReference type="EMBL" id="ATY31157.1"/>
    </source>
</evidence>
<dbReference type="Proteomes" id="UP000229081">
    <property type="component" value="Chromosome"/>
</dbReference>
<dbReference type="EMBL" id="CP024923">
    <property type="protein sequence ID" value="ATY31157.1"/>
    <property type="molecule type" value="Genomic_DNA"/>
</dbReference>
<protein>
    <submittedName>
        <fullName evidence="3">Uncharacterized protein</fullName>
    </submittedName>
</protein>
<feature type="chain" id="PRO_5014713508" evidence="2">
    <location>
        <begin position="25"/>
        <end position="194"/>
    </location>
</feature>
<dbReference type="RefSeq" id="WP_100280968.1">
    <property type="nucleotide sequence ID" value="NZ_CP024923.1"/>
</dbReference>
<evidence type="ECO:0000256" key="2">
    <source>
        <dbReference type="SAM" id="SignalP"/>
    </source>
</evidence>
<evidence type="ECO:0000256" key="1">
    <source>
        <dbReference type="SAM" id="MobiDB-lite"/>
    </source>
</evidence>
<reference evidence="3 4" key="1">
    <citation type="submission" date="2017-11" db="EMBL/GenBank/DDBJ databases">
        <title>Complete genome sequence of Sphingomonas sp. Strain Cra20, a psychrotolerant potential plant growth promoting rhizobacteria.</title>
        <authorList>
            <person name="Luo Y."/>
        </authorList>
    </citation>
    <scope>NUCLEOTIDE SEQUENCE [LARGE SCALE GENOMIC DNA]</scope>
    <source>
        <strain evidence="3 4">Cra20</strain>
    </source>
</reference>
<keyword evidence="4" id="KW-1185">Reference proteome</keyword>
<dbReference type="KEGG" id="sphc:CVN68_03480"/>
<evidence type="ECO:0000313" key="4">
    <source>
        <dbReference type="Proteomes" id="UP000229081"/>
    </source>
</evidence>
<sequence length="194" mass="21345">MQINRLTIPMGIAAATLVAAPLRAQTFKPVMEPIKRPPARQAVVALKNLPPEMIKMHTGDGWQAPRRTPGPRAGVTRVSVPMQNCRQPADLIDLRRARMNGFTVVAYRLEEAPGPRGYKQAASANVRPYRRNGERLLNANNPAEIDVFSVSPGPWVLDAPVRGKTQRLGCQATWQLSIDMIGPKGKDPITGRTR</sequence>
<dbReference type="AlphaFoldDB" id="A0A2K8MBD9"/>
<gene>
    <name evidence="3" type="ORF">CVN68_03480</name>
</gene>
<feature type="region of interest" description="Disordered" evidence="1">
    <location>
        <begin position="57"/>
        <end position="76"/>
    </location>
</feature>
<name>A0A2K8MBD9_9SPHN</name>
<dbReference type="OrthoDB" id="272779at2"/>
<keyword evidence="2" id="KW-0732">Signal</keyword>
<feature type="signal peptide" evidence="2">
    <location>
        <begin position="1"/>
        <end position="24"/>
    </location>
</feature>